<dbReference type="OrthoDB" id="79505at2"/>
<evidence type="ECO:0000313" key="4">
    <source>
        <dbReference type="Proteomes" id="UP000422644"/>
    </source>
</evidence>
<evidence type="ECO:0000256" key="1">
    <source>
        <dbReference type="ARBA" id="ARBA00023118"/>
    </source>
</evidence>
<dbReference type="Proteomes" id="UP000422644">
    <property type="component" value="Chromosome"/>
</dbReference>
<dbReference type="PANTHER" id="PTHR35579:SF6">
    <property type="entry name" value="DUF324 DOMAIN-CONTAINING PROTEIN"/>
    <property type="match status" value="1"/>
</dbReference>
<keyword evidence="1" id="KW-0051">Antiviral defense</keyword>
<organism evidence="3 4">
    <name type="scientific">Leptotrichia trevisanii</name>
    <dbReference type="NCBI Taxonomy" id="109328"/>
    <lineage>
        <taxon>Bacteria</taxon>
        <taxon>Fusobacteriati</taxon>
        <taxon>Fusobacteriota</taxon>
        <taxon>Fusobacteriia</taxon>
        <taxon>Fusobacteriales</taxon>
        <taxon>Leptotrichiaceae</taxon>
        <taxon>Leptotrichia</taxon>
    </lineage>
</organism>
<accession>A0A510K1K0</accession>
<reference evidence="3 4" key="1">
    <citation type="submission" date="2019-07" db="EMBL/GenBank/DDBJ databases">
        <title>Complete Genome Sequence of Leptotrichia trevisanii Strain JMUB3870.</title>
        <authorList>
            <person name="Watanabe S."/>
            <person name="Cui L."/>
        </authorList>
    </citation>
    <scope>NUCLEOTIDE SEQUENCE [LARGE SCALE GENOMIC DNA]</scope>
    <source>
        <strain evidence="3 4">JMUB3870</strain>
    </source>
</reference>
<dbReference type="InterPro" id="IPR052216">
    <property type="entry name" value="CRISPR_Csm3_endoribonuclease"/>
</dbReference>
<sequence length="336" mass="39977">MVKEFLRLENRLILKLEIEPTSPLIVKLGGNTEEDSSVILFMPTESTRFPKELDDKEIKKMEDFIKYNQDSGRLEYDYRTGEPFILGSTLRGLFREKFNQIYDYRSKRSEDKNLQDEKKDTEIKKEKIEYEKVENLFGFVEGDKSKKGRIFLDDAYLSNNDYRKIFYSNDKLKILELKRKIIKIRSMTPIDAFTGKAIVPLTVEYIDEKFFTTVTVNNINKEELQNIYFIIRDSHLGEIRIGSSKTRGFGQIKLNIKELIFENYHSEKNLKSNNKKIYKFIEDSKKDFFEKTNEKKSIKLGKEYLMEYLELKEEYKEVDVENPNQFIKTLFSEVEQ</sequence>
<protein>
    <submittedName>
        <fullName evidence="3">CRISPR-associated protein Csm3</fullName>
    </submittedName>
</protein>
<dbReference type="EMBL" id="AP019831">
    <property type="protein sequence ID" value="BBM45117.1"/>
    <property type="molecule type" value="Genomic_DNA"/>
</dbReference>
<gene>
    <name evidence="3" type="primary">csm3</name>
    <name evidence="3" type="ORF">JMUB3870_1235</name>
</gene>
<dbReference type="InterPro" id="IPR005537">
    <property type="entry name" value="RAMP_III_fam"/>
</dbReference>
<dbReference type="Pfam" id="PF03787">
    <property type="entry name" value="RAMPs"/>
    <property type="match status" value="1"/>
</dbReference>
<dbReference type="PANTHER" id="PTHR35579">
    <property type="entry name" value="CRISPR SYSTEM CMS ENDORIBONUCLEASE CSM3"/>
    <property type="match status" value="1"/>
</dbReference>
<keyword evidence="4" id="KW-1185">Reference proteome</keyword>
<dbReference type="RefSeq" id="WP_155282719.1">
    <property type="nucleotide sequence ID" value="NZ_AP019831.1"/>
</dbReference>
<name>A0A510K1K0_9FUSO</name>
<dbReference type="GO" id="GO:0051607">
    <property type="term" value="P:defense response to virus"/>
    <property type="evidence" value="ECO:0007669"/>
    <property type="project" value="UniProtKB-KW"/>
</dbReference>
<proteinExistence type="predicted"/>
<evidence type="ECO:0000313" key="3">
    <source>
        <dbReference type="EMBL" id="BBM45117.1"/>
    </source>
</evidence>
<dbReference type="AlphaFoldDB" id="A0A510K1K0"/>
<evidence type="ECO:0000259" key="2">
    <source>
        <dbReference type="Pfam" id="PF03787"/>
    </source>
</evidence>
<feature type="domain" description="CRISPR type III-associated protein" evidence="2">
    <location>
        <begin position="73"/>
        <end position="253"/>
    </location>
</feature>